<dbReference type="CDD" id="cd06267">
    <property type="entry name" value="PBP1_LacI_sugar_binding-like"/>
    <property type="match status" value="1"/>
</dbReference>
<evidence type="ECO:0000256" key="3">
    <source>
        <dbReference type="ARBA" id="ARBA00023125"/>
    </source>
</evidence>
<dbReference type="Gene3D" id="3.40.50.2300">
    <property type="match status" value="2"/>
</dbReference>
<sequence>MKSEEINRAPTLKDVGRRAGVSYQTVSRVMNGSERVSPATRDLVVAAAQQLGFRMNRVAGSLRTNRSRTIGLVMSDVANLFFAEVVGGVEAEAALNDYSVILANSGEDLEREREAVMGLMERRVDGLIVAPAEGDHGYMERDLPERLPLVAINRMIDEPACGAVLSDNEGGARLAVQYLLERGHTRIGALAGSRGLMTSRERIAGFKATLKAARVPVRRDWIRFGGLQANSAYAAALALLDTGDRPGALFATSNTIAEGVLLAMRELGLQRNSDVEVICFDDVPWARLVDPPMPVIAQDTHQIGRIAVRMLLGLIGQDGSRPEIVRLPTRLMTNEIVLPERALKPSAAGDAKPLKRERSAAGVNAKTRSTGDVS</sequence>
<dbReference type="Proteomes" id="UP000054893">
    <property type="component" value="Unassembled WGS sequence"/>
</dbReference>
<dbReference type="PANTHER" id="PTHR30146">
    <property type="entry name" value="LACI-RELATED TRANSCRIPTIONAL REPRESSOR"/>
    <property type="match status" value="1"/>
</dbReference>
<dbReference type="AlphaFoldDB" id="A0A158GH15"/>
<reference evidence="7 8" key="1">
    <citation type="submission" date="2016-01" db="EMBL/GenBank/DDBJ databases">
        <authorList>
            <person name="Oliw E.H."/>
        </authorList>
    </citation>
    <scope>NUCLEOTIDE SEQUENCE [LARGE SCALE GENOMIC DNA]</scope>
    <source>
        <strain evidence="7">LMG 22029</strain>
    </source>
</reference>
<dbReference type="EMBL" id="FCOC02000006">
    <property type="protein sequence ID" value="SAL30710.1"/>
    <property type="molecule type" value="Genomic_DNA"/>
</dbReference>
<dbReference type="Pfam" id="PF00356">
    <property type="entry name" value="LacI"/>
    <property type="match status" value="1"/>
</dbReference>
<dbReference type="OrthoDB" id="9805642at2"/>
<dbReference type="InterPro" id="IPR028082">
    <property type="entry name" value="Peripla_BP_I"/>
</dbReference>
<keyword evidence="2" id="KW-0805">Transcription regulation</keyword>
<keyword evidence="4" id="KW-0804">Transcription</keyword>
<keyword evidence="3" id="KW-0238">DNA-binding</keyword>
<dbReference type="GO" id="GO:0000976">
    <property type="term" value="F:transcription cis-regulatory region binding"/>
    <property type="evidence" value="ECO:0007669"/>
    <property type="project" value="TreeGrafter"/>
</dbReference>
<name>A0A158GH15_CABSO</name>
<dbReference type="InterPro" id="IPR000843">
    <property type="entry name" value="HTH_LacI"/>
</dbReference>
<evidence type="ECO:0000256" key="4">
    <source>
        <dbReference type="ARBA" id="ARBA00023163"/>
    </source>
</evidence>
<evidence type="ECO:0000313" key="7">
    <source>
        <dbReference type="EMBL" id="SAL30710.1"/>
    </source>
</evidence>
<feature type="domain" description="HTH lacI-type" evidence="6">
    <location>
        <begin position="10"/>
        <end position="64"/>
    </location>
</feature>
<dbReference type="Pfam" id="PF00532">
    <property type="entry name" value="Peripla_BP_1"/>
    <property type="match status" value="1"/>
</dbReference>
<dbReference type="GO" id="GO:0003700">
    <property type="term" value="F:DNA-binding transcription factor activity"/>
    <property type="evidence" value="ECO:0007669"/>
    <property type="project" value="TreeGrafter"/>
</dbReference>
<accession>A0A158GH15</accession>
<evidence type="ECO:0000256" key="1">
    <source>
        <dbReference type="ARBA" id="ARBA00022491"/>
    </source>
</evidence>
<evidence type="ECO:0000313" key="8">
    <source>
        <dbReference type="Proteomes" id="UP000054893"/>
    </source>
</evidence>
<dbReference type="SMART" id="SM00354">
    <property type="entry name" value="HTH_LACI"/>
    <property type="match status" value="1"/>
</dbReference>
<dbReference type="SUPFAM" id="SSF53822">
    <property type="entry name" value="Periplasmic binding protein-like I"/>
    <property type="match status" value="1"/>
</dbReference>
<dbReference type="RefSeq" id="WP_063493211.1">
    <property type="nucleotide sequence ID" value="NZ_FCOC02000006.1"/>
</dbReference>
<dbReference type="InterPro" id="IPR001761">
    <property type="entry name" value="Peripla_BP/Lac1_sug-bd_dom"/>
</dbReference>
<proteinExistence type="predicted"/>
<dbReference type="SUPFAM" id="SSF47413">
    <property type="entry name" value="lambda repressor-like DNA-binding domains"/>
    <property type="match status" value="1"/>
</dbReference>
<keyword evidence="1" id="KW-0678">Repressor</keyword>
<dbReference type="PROSITE" id="PS50932">
    <property type="entry name" value="HTH_LACI_2"/>
    <property type="match status" value="1"/>
</dbReference>
<dbReference type="PANTHER" id="PTHR30146:SF148">
    <property type="entry name" value="HTH-TYPE TRANSCRIPTIONAL REPRESSOR PURR-RELATED"/>
    <property type="match status" value="1"/>
</dbReference>
<dbReference type="PRINTS" id="PR00036">
    <property type="entry name" value="HTHLACI"/>
</dbReference>
<evidence type="ECO:0000256" key="2">
    <source>
        <dbReference type="ARBA" id="ARBA00023015"/>
    </source>
</evidence>
<dbReference type="InterPro" id="IPR010982">
    <property type="entry name" value="Lambda_DNA-bd_dom_sf"/>
</dbReference>
<gene>
    <name evidence="7" type="ORF">AWB64_02733</name>
</gene>
<evidence type="ECO:0000256" key="5">
    <source>
        <dbReference type="SAM" id="MobiDB-lite"/>
    </source>
</evidence>
<feature type="region of interest" description="Disordered" evidence="5">
    <location>
        <begin position="345"/>
        <end position="374"/>
    </location>
</feature>
<evidence type="ECO:0000259" key="6">
    <source>
        <dbReference type="PROSITE" id="PS50932"/>
    </source>
</evidence>
<dbReference type="CDD" id="cd01392">
    <property type="entry name" value="HTH_LacI"/>
    <property type="match status" value="1"/>
</dbReference>
<organism evidence="7 8">
    <name type="scientific">Caballeronia sordidicola</name>
    <name type="common">Burkholderia sordidicola</name>
    <dbReference type="NCBI Taxonomy" id="196367"/>
    <lineage>
        <taxon>Bacteria</taxon>
        <taxon>Pseudomonadati</taxon>
        <taxon>Pseudomonadota</taxon>
        <taxon>Betaproteobacteria</taxon>
        <taxon>Burkholderiales</taxon>
        <taxon>Burkholderiaceae</taxon>
        <taxon>Caballeronia</taxon>
    </lineage>
</organism>
<protein>
    <submittedName>
        <fullName evidence="7">Ribose operon repressor</fullName>
    </submittedName>
</protein>
<dbReference type="Gene3D" id="1.10.260.40">
    <property type="entry name" value="lambda repressor-like DNA-binding domains"/>
    <property type="match status" value="1"/>
</dbReference>